<dbReference type="Proteomes" id="UP001218188">
    <property type="component" value="Unassembled WGS sequence"/>
</dbReference>
<organism evidence="1 2">
    <name type="scientific">Mycena alexandri</name>
    <dbReference type="NCBI Taxonomy" id="1745969"/>
    <lineage>
        <taxon>Eukaryota</taxon>
        <taxon>Fungi</taxon>
        <taxon>Dikarya</taxon>
        <taxon>Basidiomycota</taxon>
        <taxon>Agaricomycotina</taxon>
        <taxon>Agaricomycetes</taxon>
        <taxon>Agaricomycetidae</taxon>
        <taxon>Agaricales</taxon>
        <taxon>Marasmiineae</taxon>
        <taxon>Mycenaceae</taxon>
        <taxon>Mycena</taxon>
    </lineage>
</organism>
<evidence type="ECO:0000313" key="1">
    <source>
        <dbReference type="EMBL" id="KAJ7044092.1"/>
    </source>
</evidence>
<dbReference type="EMBL" id="JARJCM010000008">
    <property type="protein sequence ID" value="KAJ7044092.1"/>
    <property type="molecule type" value="Genomic_DNA"/>
</dbReference>
<dbReference type="InterPro" id="IPR052058">
    <property type="entry name" value="Alcohol_O-acetyltransferase"/>
</dbReference>
<dbReference type="PANTHER" id="PTHR28037:SF1">
    <property type="entry name" value="ALCOHOL O-ACETYLTRANSFERASE 1-RELATED"/>
    <property type="match status" value="1"/>
</dbReference>
<gene>
    <name evidence="1" type="ORF">C8F04DRAFT_1362343</name>
</gene>
<comment type="caution">
    <text evidence="1">The sequence shown here is derived from an EMBL/GenBank/DDBJ whole genome shotgun (WGS) entry which is preliminary data.</text>
</comment>
<dbReference type="AlphaFoldDB" id="A0AAD6XBS0"/>
<protein>
    <submittedName>
        <fullName evidence="1">Uncharacterized protein</fullName>
    </submittedName>
</protein>
<keyword evidence="2" id="KW-1185">Reference proteome</keyword>
<dbReference type="PANTHER" id="PTHR28037">
    <property type="entry name" value="ALCOHOL O-ACETYLTRANSFERASE 1-RELATED"/>
    <property type="match status" value="1"/>
</dbReference>
<evidence type="ECO:0000313" key="2">
    <source>
        <dbReference type="Proteomes" id="UP001218188"/>
    </source>
</evidence>
<name>A0AAD6XBS0_9AGAR</name>
<accession>A0AAD6XBS0</accession>
<dbReference type="GO" id="GO:0008080">
    <property type="term" value="F:N-acetyltransferase activity"/>
    <property type="evidence" value="ECO:0007669"/>
    <property type="project" value="TreeGrafter"/>
</dbReference>
<reference evidence="1" key="1">
    <citation type="submission" date="2023-03" db="EMBL/GenBank/DDBJ databases">
        <title>Massive genome expansion in bonnet fungi (Mycena s.s.) driven by repeated elements and novel gene families across ecological guilds.</title>
        <authorList>
            <consortium name="Lawrence Berkeley National Laboratory"/>
            <person name="Harder C.B."/>
            <person name="Miyauchi S."/>
            <person name="Viragh M."/>
            <person name="Kuo A."/>
            <person name="Thoen E."/>
            <person name="Andreopoulos B."/>
            <person name="Lu D."/>
            <person name="Skrede I."/>
            <person name="Drula E."/>
            <person name="Henrissat B."/>
            <person name="Morin E."/>
            <person name="Kohler A."/>
            <person name="Barry K."/>
            <person name="LaButti K."/>
            <person name="Morin E."/>
            <person name="Salamov A."/>
            <person name="Lipzen A."/>
            <person name="Mereny Z."/>
            <person name="Hegedus B."/>
            <person name="Baldrian P."/>
            <person name="Stursova M."/>
            <person name="Weitz H."/>
            <person name="Taylor A."/>
            <person name="Grigoriev I.V."/>
            <person name="Nagy L.G."/>
            <person name="Martin F."/>
            <person name="Kauserud H."/>
        </authorList>
    </citation>
    <scope>NUCLEOTIDE SEQUENCE</scope>
    <source>
        <strain evidence="1">CBHHK200</strain>
    </source>
</reference>
<proteinExistence type="predicted"/>
<sequence>MPTQKLRQLGGLERYLATHHFLGLETCIVTSARYTNPENTLLTEAVLFPAIKALIETHAPLGIRLEGRPDSVDVAFARLRTIDLPRVVEFSETRDLQKALEKQLGRPFEDTQTNLPLWRVEVLPNNTILYCLDQVFSLRVRSGISPPSPNYVRAAGSHRRLSSAHARWDLSAILSFAHAQWDLTANFPLLYACAVGSYCHPSITCARLDPTAILLFAGAQWDFAANFPLYTRGGIPPPSSRLRVRSGIVPPSFCLRVCSGISPPPSPTRARLDPTAILLFVSAQWDLAAKFPLCARGGIPPPSSRLRVHSGISPPNFLCAPAVGSHRHPLVCGCTVGSRRQISSARLRWDLTAILSFVGAQWDLAAKFPLRACGGISPPPLADAYAAGSHTN</sequence>